<dbReference type="PATRIC" id="fig|1028801.3.peg.5425"/>
<reference evidence="6" key="1">
    <citation type="journal article" date="2014" name="BMC Genomics">
        <title>Genome sequencing of two Neorhizobium galegae strains reveals a noeT gene responsible for the unusual acetylation of the nodulation factors.</title>
        <authorList>
            <person name="Osterman J."/>
            <person name="Marsh J."/>
            <person name="Laine P.K."/>
            <person name="Zeng Z."/>
            <person name="Alatalo E."/>
            <person name="Sullivan J.T."/>
            <person name="Young J.P."/>
            <person name="Thomas-Oates J."/>
            <person name="Paulin L."/>
            <person name="Lindstrom K."/>
        </authorList>
    </citation>
    <scope>NUCLEOTIDE SEQUENCE [LARGE SCALE GENOMIC DNA]</scope>
    <source>
        <strain evidence="6">HAMBI 1141</strain>
        <plasmid evidence="6">II</plasmid>
    </source>
</reference>
<dbReference type="GO" id="GO:0003677">
    <property type="term" value="F:DNA binding"/>
    <property type="evidence" value="ECO:0007669"/>
    <property type="project" value="UniProtKB-KW"/>
</dbReference>
<dbReference type="eggNOG" id="COG2188">
    <property type="taxonomic scope" value="Bacteria"/>
</dbReference>
<dbReference type="EMBL" id="HG938356">
    <property type="protein sequence ID" value="CDN57657.1"/>
    <property type="molecule type" value="Genomic_DNA"/>
</dbReference>
<dbReference type="InterPro" id="IPR000524">
    <property type="entry name" value="Tscrpt_reg_HTH_GntR"/>
</dbReference>
<dbReference type="Gene3D" id="3.40.1410.10">
    <property type="entry name" value="Chorismate lyase-like"/>
    <property type="match status" value="1"/>
</dbReference>
<keyword evidence="3" id="KW-0804">Transcription</keyword>
<dbReference type="SMART" id="SM00866">
    <property type="entry name" value="UTRA"/>
    <property type="match status" value="1"/>
</dbReference>
<dbReference type="InterPro" id="IPR036388">
    <property type="entry name" value="WH-like_DNA-bd_sf"/>
</dbReference>
<evidence type="ECO:0000256" key="2">
    <source>
        <dbReference type="ARBA" id="ARBA00023125"/>
    </source>
</evidence>
<dbReference type="PRINTS" id="PR00035">
    <property type="entry name" value="HTHGNTR"/>
</dbReference>
<protein>
    <submittedName>
        <fullName evidence="5">Transcriptional regulator, GntR family</fullName>
    </submittedName>
</protein>
<dbReference type="RefSeq" id="WP_040124837.1">
    <property type="nucleotide sequence ID" value="NZ_HG938356.1"/>
</dbReference>
<sequence length="252" mass="27460">MSDGPAVVPPRWCKDAGGAGPRYHRLRMVIEKAILSGELKEGEVLCPERDLADHVQVSRVTVRKAIDHLVRDGFLARRPDSGTFVAGSTVRAHRLLSYASSLIRHGCWPGSKIEWIERSTSHPSPEEMMTLGLPGDSRVARLGRLRSSAGRPLAIERTSISVEFLGDTFDVTSSIYKALADADFRPVRAIQRILACNIDDPDASMLGVTIGAAGLLTKRVAYLASGRAIEFTSSLFRGDADCFVTELTNLDN</sequence>
<dbReference type="InterPro" id="IPR036390">
    <property type="entry name" value="WH_DNA-bd_sf"/>
</dbReference>
<dbReference type="InterPro" id="IPR028978">
    <property type="entry name" value="Chorismate_lyase_/UTRA_dom_sf"/>
</dbReference>
<evidence type="ECO:0000313" key="5">
    <source>
        <dbReference type="EMBL" id="CDN57657.1"/>
    </source>
</evidence>
<name>A0A068TGT2_NEOGA</name>
<dbReference type="PANTHER" id="PTHR44846:SF1">
    <property type="entry name" value="MANNOSYL-D-GLYCERATE TRANSPORT_METABOLISM SYSTEM REPRESSOR MNGR-RELATED"/>
    <property type="match status" value="1"/>
</dbReference>
<dbReference type="GO" id="GO:0003700">
    <property type="term" value="F:DNA-binding transcription factor activity"/>
    <property type="evidence" value="ECO:0007669"/>
    <property type="project" value="InterPro"/>
</dbReference>
<dbReference type="PANTHER" id="PTHR44846">
    <property type="entry name" value="MANNOSYL-D-GLYCERATE TRANSPORT/METABOLISM SYSTEM REPRESSOR MNGR-RELATED"/>
    <property type="match status" value="1"/>
</dbReference>
<keyword evidence="5" id="KW-0614">Plasmid</keyword>
<dbReference type="KEGG" id="ngl:RG1141_PA08250"/>
<gene>
    <name evidence="5" type="ORF">RG1141_PA08250</name>
</gene>
<dbReference type="InterPro" id="IPR011663">
    <property type="entry name" value="UTRA"/>
</dbReference>
<geneLocation type="plasmid" evidence="6">
    <name>II</name>
</geneLocation>
<evidence type="ECO:0000313" key="6">
    <source>
        <dbReference type="Proteomes" id="UP000028186"/>
    </source>
</evidence>
<dbReference type="InterPro" id="IPR050679">
    <property type="entry name" value="Bact_HTH_transcr_reg"/>
</dbReference>
<feature type="domain" description="HTH gntR-type" evidence="4">
    <location>
        <begin position="20"/>
        <end position="88"/>
    </location>
</feature>
<dbReference type="SMART" id="SM00345">
    <property type="entry name" value="HTH_GNTR"/>
    <property type="match status" value="1"/>
</dbReference>
<keyword evidence="1" id="KW-0805">Transcription regulation</keyword>
<dbReference type="PROSITE" id="PS50949">
    <property type="entry name" value="HTH_GNTR"/>
    <property type="match status" value="1"/>
</dbReference>
<dbReference type="AlphaFoldDB" id="A0A068TGT2"/>
<evidence type="ECO:0000256" key="1">
    <source>
        <dbReference type="ARBA" id="ARBA00023015"/>
    </source>
</evidence>
<evidence type="ECO:0000259" key="4">
    <source>
        <dbReference type="PROSITE" id="PS50949"/>
    </source>
</evidence>
<keyword evidence="2" id="KW-0238">DNA-binding</keyword>
<dbReference type="SUPFAM" id="SSF46785">
    <property type="entry name" value="Winged helix' DNA-binding domain"/>
    <property type="match status" value="1"/>
</dbReference>
<dbReference type="SUPFAM" id="SSF64288">
    <property type="entry name" value="Chorismate lyase-like"/>
    <property type="match status" value="1"/>
</dbReference>
<dbReference type="CDD" id="cd07377">
    <property type="entry name" value="WHTH_GntR"/>
    <property type="match status" value="1"/>
</dbReference>
<proteinExistence type="predicted"/>
<organism evidence="5 6">
    <name type="scientific">Neorhizobium galegae bv. officinalis bv. officinalis str. HAMBI 1141</name>
    <dbReference type="NCBI Taxonomy" id="1028801"/>
    <lineage>
        <taxon>Bacteria</taxon>
        <taxon>Pseudomonadati</taxon>
        <taxon>Pseudomonadota</taxon>
        <taxon>Alphaproteobacteria</taxon>
        <taxon>Hyphomicrobiales</taxon>
        <taxon>Rhizobiaceae</taxon>
        <taxon>Rhizobium/Agrobacterium group</taxon>
        <taxon>Neorhizobium</taxon>
    </lineage>
</organism>
<dbReference type="GO" id="GO:0045892">
    <property type="term" value="P:negative regulation of DNA-templated transcription"/>
    <property type="evidence" value="ECO:0007669"/>
    <property type="project" value="TreeGrafter"/>
</dbReference>
<accession>A0A068TGT2</accession>
<dbReference type="Pfam" id="PF00392">
    <property type="entry name" value="GntR"/>
    <property type="match status" value="1"/>
</dbReference>
<dbReference type="Pfam" id="PF07702">
    <property type="entry name" value="UTRA"/>
    <property type="match status" value="1"/>
</dbReference>
<dbReference type="Gene3D" id="1.10.10.10">
    <property type="entry name" value="Winged helix-like DNA-binding domain superfamily/Winged helix DNA-binding domain"/>
    <property type="match status" value="1"/>
</dbReference>
<dbReference type="Proteomes" id="UP000028186">
    <property type="component" value="Plasmid pHAMBI1141a"/>
</dbReference>
<evidence type="ECO:0000256" key="3">
    <source>
        <dbReference type="ARBA" id="ARBA00023163"/>
    </source>
</evidence>
<dbReference type="HOGENOM" id="CLU_063236_3_1_5"/>